<comment type="caution">
    <text evidence="1">The sequence shown here is derived from an EMBL/GenBank/DDBJ whole genome shotgun (WGS) entry which is preliminary data.</text>
</comment>
<reference evidence="1" key="1">
    <citation type="submission" date="2019-08" db="EMBL/GenBank/DDBJ databases">
        <authorList>
            <person name="Kucharzyk K."/>
            <person name="Murdoch R.W."/>
            <person name="Higgins S."/>
            <person name="Loffler F."/>
        </authorList>
    </citation>
    <scope>NUCLEOTIDE SEQUENCE</scope>
</reference>
<accession>A0A645GEB8</accession>
<evidence type="ECO:0000313" key="1">
    <source>
        <dbReference type="EMBL" id="MPN22143.1"/>
    </source>
</evidence>
<dbReference type="AlphaFoldDB" id="A0A645GEB8"/>
<dbReference type="EMBL" id="VSSQ01070308">
    <property type="protein sequence ID" value="MPN22143.1"/>
    <property type="molecule type" value="Genomic_DNA"/>
</dbReference>
<protein>
    <submittedName>
        <fullName evidence="1">Uncharacterized protein</fullName>
    </submittedName>
</protein>
<organism evidence="1">
    <name type="scientific">bioreactor metagenome</name>
    <dbReference type="NCBI Taxonomy" id="1076179"/>
    <lineage>
        <taxon>unclassified sequences</taxon>
        <taxon>metagenomes</taxon>
        <taxon>ecological metagenomes</taxon>
    </lineage>
</organism>
<sequence length="118" mass="13691">MHGRPQLGRNQTDHVSVHGELHLLRFDRIGKRQRCHIAPSDSAYYHSNHLRRHARQCSDDQPHAGVERVSAYSSGEVWLARRDDDRSANLGNEHFMDAIARGGQRRAECNERWRDDLL</sequence>
<gene>
    <name evidence="1" type="ORF">SDC9_169526</name>
</gene>
<proteinExistence type="predicted"/>
<name>A0A645GEB8_9ZZZZ</name>